<proteinExistence type="predicted"/>
<gene>
    <name evidence="2" type="ORF">METZ01_LOCUS278850</name>
</gene>
<dbReference type="PANTHER" id="PTHR46211">
    <property type="entry name" value="GLYCEROPHOSPHORYL DIESTER PHOSPHODIESTERASE"/>
    <property type="match status" value="1"/>
</dbReference>
<dbReference type="AlphaFoldDB" id="A0A382KNZ9"/>
<dbReference type="GO" id="GO:0008081">
    <property type="term" value="F:phosphoric diester hydrolase activity"/>
    <property type="evidence" value="ECO:0007669"/>
    <property type="project" value="InterPro"/>
</dbReference>
<name>A0A382KNZ9_9ZZZZ</name>
<dbReference type="SUPFAM" id="SSF51695">
    <property type="entry name" value="PLC-like phosphodiesterases"/>
    <property type="match status" value="1"/>
</dbReference>
<dbReference type="InterPro" id="IPR030395">
    <property type="entry name" value="GP_PDE_dom"/>
</dbReference>
<evidence type="ECO:0000259" key="1">
    <source>
        <dbReference type="PROSITE" id="PS51704"/>
    </source>
</evidence>
<accession>A0A382KNZ9</accession>
<dbReference type="PANTHER" id="PTHR46211:SF14">
    <property type="entry name" value="GLYCEROPHOSPHODIESTER PHOSPHODIESTERASE"/>
    <property type="match status" value="1"/>
</dbReference>
<dbReference type="GO" id="GO:0006629">
    <property type="term" value="P:lipid metabolic process"/>
    <property type="evidence" value="ECO:0007669"/>
    <property type="project" value="InterPro"/>
</dbReference>
<dbReference type="Pfam" id="PF03009">
    <property type="entry name" value="GDPD"/>
    <property type="match status" value="1"/>
</dbReference>
<dbReference type="PROSITE" id="PS51704">
    <property type="entry name" value="GP_PDE"/>
    <property type="match status" value="1"/>
</dbReference>
<sequence length="241" mass="27786">VLLSFLAIIILLAFVRHRYYWQARKNNVFNGFGTVMMAHRGSKVRAPENTAAAFLEAIDYGFTYLEMDVCQLKDSTVVCSHNFDLERETNGHGWLYEKNYKDLDLIRAGVYSHPENMQPIPRLTDVLDQIPGHIFLNIEIKYKSIFDLSTARTIGRMTRAGRIKHPYILSCFNPFVVAFLRLFHPHVYVGYLVEDVRLAMLTHWIHPDFLHPEAGLADETMFSECEQHGLGVNLWTVNSLP</sequence>
<dbReference type="InterPro" id="IPR017946">
    <property type="entry name" value="PLC-like_Pdiesterase_TIM-brl"/>
</dbReference>
<protein>
    <recommendedName>
        <fullName evidence="1">GP-PDE domain-containing protein</fullName>
    </recommendedName>
</protein>
<feature type="non-terminal residue" evidence="2">
    <location>
        <position position="241"/>
    </location>
</feature>
<organism evidence="2">
    <name type="scientific">marine metagenome</name>
    <dbReference type="NCBI Taxonomy" id="408172"/>
    <lineage>
        <taxon>unclassified sequences</taxon>
        <taxon>metagenomes</taxon>
        <taxon>ecological metagenomes</taxon>
    </lineage>
</organism>
<feature type="non-terminal residue" evidence="2">
    <location>
        <position position="1"/>
    </location>
</feature>
<evidence type="ECO:0000313" key="2">
    <source>
        <dbReference type="EMBL" id="SVC25996.1"/>
    </source>
</evidence>
<reference evidence="2" key="1">
    <citation type="submission" date="2018-05" db="EMBL/GenBank/DDBJ databases">
        <authorList>
            <person name="Lanie J.A."/>
            <person name="Ng W.-L."/>
            <person name="Kazmierczak K.M."/>
            <person name="Andrzejewski T.M."/>
            <person name="Davidsen T.M."/>
            <person name="Wayne K.J."/>
            <person name="Tettelin H."/>
            <person name="Glass J.I."/>
            <person name="Rusch D."/>
            <person name="Podicherti R."/>
            <person name="Tsui H.-C.T."/>
            <person name="Winkler M.E."/>
        </authorList>
    </citation>
    <scope>NUCLEOTIDE SEQUENCE</scope>
</reference>
<dbReference type="Gene3D" id="3.20.20.190">
    <property type="entry name" value="Phosphatidylinositol (PI) phosphodiesterase"/>
    <property type="match status" value="1"/>
</dbReference>
<dbReference type="EMBL" id="UINC01081800">
    <property type="protein sequence ID" value="SVC25996.1"/>
    <property type="molecule type" value="Genomic_DNA"/>
</dbReference>
<feature type="domain" description="GP-PDE" evidence="1">
    <location>
        <begin position="34"/>
        <end position="241"/>
    </location>
</feature>